<evidence type="ECO:0000256" key="2">
    <source>
        <dbReference type="SAM" id="MobiDB-lite"/>
    </source>
</evidence>
<feature type="region of interest" description="Disordered" evidence="2">
    <location>
        <begin position="198"/>
        <end position="220"/>
    </location>
</feature>
<name>A0A8H7IUX2_9PLEO</name>
<dbReference type="Proteomes" id="UP000651452">
    <property type="component" value="Unassembled WGS sequence"/>
</dbReference>
<keyword evidence="4" id="KW-1185">Reference proteome</keyword>
<evidence type="ECO:0000313" key="3">
    <source>
        <dbReference type="EMBL" id="KAF9692659.1"/>
    </source>
</evidence>
<protein>
    <submittedName>
        <fullName evidence="3">Uncharacterized protein</fullName>
    </submittedName>
</protein>
<gene>
    <name evidence="3" type="ORF">EKO04_009747</name>
</gene>
<keyword evidence="1" id="KW-0175">Coiled coil</keyword>
<reference evidence="3" key="2">
    <citation type="submission" date="2020-09" db="EMBL/GenBank/DDBJ databases">
        <title>Reference genome assembly for Australian Ascochyta lentis isolate Al4.</title>
        <authorList>
            <person name="Lee R.C."/>
            <person name="Farfan-Caceres L.M."/>
            <person name="Debler J.W."/>
            <person name="Williams A.H."/>
            <person name="Henares B.M."/>
        </authorList>
    </citation>
    <scope>NUCLEOTIDE SEQUENCE</scope>
    <source>
        <strain evidence="3">Al4</strain>
    </source>
</reference>
<reference evidence="3" key="1">
    <citation type="submission" date="2018-12" db="EMBL/GenBank/DDBJ databases">
        <authorList>
            <person name="Syme R.A."/>
            <person name="Farfan-Caceres L."/>
            <person name="Lichtenzveig J."/>
        </authorList>
    </citation>
    <scope>NUCLEOTIDE SEQUENCE</scope>
    <source>
        <strain evidence="3">Al4</strain>
    </source>
</reference>
<proteinExistence type="predicted"/>
<dbReference type="OrthoDB" id="3774725at2759"/>
<accession>A0A8H7IUX2</accession>
<feature type="coiled-coil region" evidence="1">
    <location>
        <begin position="20"/>
        <end position="61"/>
    </location>
</feature>
<evidence type="ECO:0000313" key="4">
    <source>
        <dbReference type="Proteomes" id="UP000651452"/>
    </source>
</evidence>
<organism evidence="3 4">
    <name type="scientific">Ascochyta lentis</name>
    <dbReference type="NCBI Taxonomy" id="205686"/>
    <lineage>
        <taxon>Eukaryota</taxon>
        <taxon>Fungi</taxon>
        <taxon>Dikarya</taxon>
        <taxon>Ascomycota</taxon>
        <taxon>Pezizomycotina</taxon>
        <taxon>Dothideomycetes</taxon>
        <taxon>Pleosporomycetidae</taxon>
        <taxon>Pleosporales</taxon>
        <taxon>Pleosporineae</taxon>
        <taxon>Didymellaceae</taxon>
        <taxon>Ascochyta</taxon>
    </lineage>
</organism>
<evidence type="ECO:0000256" key="1">
    <source>
        <dbReference type="SAM" id="Coils"/>
    </source>
</evidence>
<comment type="caution">
    <text evidence="3">The sequence shown here is derived from an EMBL/GenBank/DDBJ whole genome shotgun (WGS) entry which is preliminary data.</text>
</comment>
<sequence>MFPYNHLPSIDDVGALQRSLNSVSQRADALHEENVALRTQVQQLNGRISYLEAENHRLRSDTIGAPRPPPTDVYATGSDNINSLPAALESLAAMQEHFRSHRTLKRCTTSGCEREAFNQTCFREGHMAWCRTHNRIITRTYTSCSVRSEERGNCLPVYWEDSSNWDEVVAGAFRDGKVGRKGLPTDVLHRLLSLHAHPLSQRVGRPNPPPQARHPYDHWP</sequence>
<dbReference type="EMBL" id="RZGK01000018">
    <property type="protein sequence ID" value="KAF9692659.1"/>
    <property type="molecule type" value="Genomic_DNA"/>
</dbReference>
<dbReference type="AlphaFoldDB" id="A0A8H7IUX2"/>